<name>A0A0E9X420_ANGAN</name>
<accession>A0A0E9X420</accession>
<proteinExistence type="predicted"/>
<dbReference type="AlphaFoldDB" id="A0A0E9X420"/>
<dbReference type="EMBL" id="GBXM01011942">
    <property type="protein sequence ID" value="JAH96635.1"/>
    <property type="molecule type" value="Transcribed_RNA"/>
</dbReference>
<protein>
    <submittedName>
        <fullName evidence="1">Uncharacterized protein</fullName>
    </submittedName>
</protein>
<organism evidence="1">
    <name type="scientific">Anguilla anguilla</name>
    <name type="common">European freshwater eel</name>
    <name type="synonym">Muraena anguilla</name>
    <dbReference type="NCBI Taxonomy" id="7936"/>
    <lineage>
        <taxon>Eukaryota</taxon>
        <taxon>Metazoa</taxon>
        <taxon>Chordata</taxon>
        <taxon>Craniata</taxon>
        <taxon>Vertebrata</taxon>
        <taxon>Euteleostomi</taxon>
        <taxon>Actinopterygii</taxon>
        <taxon>Neopterygii</taxon>
        <taxon>Teleostei</taxon>
        <taxon>Anguilliformes</taxon>
        <taxon>Anguillidae</taxon>
        <taxon>Anguilla</taxon>
    </lineage>
</organism>
<sequence>MYSLPLTEPWKLCILCYFTDTKAQIRSHIHRIRLPDSKSAITREAKVCQTPLPWHCATQTVKQTHGVDPAKNQKNAQESNSFLLTLVMPSARAIRSLPKLKIKNCIPQKI</sequence>
<reference evidence="1" key="2">
    <citation type="journal article" date="2015" name="Fish Shellfish Immunol.">
        <title>Early steps in the European eel (Anguilla anguilla)-Vibrio vulnificus interaction in the gills: Role of the RtxA13 toxin.</title>
        <authorList>
            <person name="Callol A."/>
            <person name="Pajuelo D."/>
            <person name="Ebbesson L."/>
            <person name="Teles M."/>
            <person name="MacKenzie S."/>
            <person name="Amaro C."/>
        </authorList>
    </citation>
    <scope>NUCLEOTIDE SEQUENCE</scope>
</reference>
<evidence type="ECO:0000313" key="1">
    <source>
        <dbReference type="EMBL" id="JAH96635.1"/>
    </source>
</evidence>
<reference evidence="1" key="1">
    <citation type="submission" date="2014-11" db="EMBL/GenBank/DDBJ databases">
        <authorList>
            <person name="Amaro Gonzalez C."/>
        </authorList>
    </citation>
    <scope>NUCLEOTIDE SEQUENCE</scope>
</reference>